<proteinExistence type="predicted"/>
<name>A0ABP7ZR80_9SPHI</name>
<accession>A0ABP7ZR80</accession>
<organism evidence="2 3">
    <name type="scientific">Sphingobacterium ginsenosidimutans</name>
    <dbReference type="NCBI Taxonomy" id="687845"/>
    <lineage>
        <taxon>Bacteria</taxon>
        <taxon>Pseudomonadati</taxon>
        <taxon>Bacteroidota</taxon>
        <taxon>Sphingobacteriia</taxon>
        <taxon>Sphingobacteriales</taxon>
        <taxon>Sphingobacteriaceae</taxon>
        <taxon>Sphingobacterium</taxon>
    </lineage>
</organism>
<dbReference type="InterPro" id="IPR005074">
    <property type="entry name" value="Peptidase_C39"/>
</dbReference>
<sequence>MDCGATCLRMMFKFYEQTISIHKIRKLCQTTKNDVKLLEINEAAEKLGFRTCSMRLSLNQLT</sequence>
<dbReference type="Proteomes" id="UP001500167">
    <property type="component" value="Unassembled WGS sequence"/>
</dbReference>
<evidence type="ECO:0000259" key="1">
    <source>
        <dbReference type="Pfam" id="PF03412"/>
    </source>
</evidence>
<keyword evidence="3" id="KW-1185">Reference proteome</keyword>
<feature type="domain" description="Peptidase C39" evidence="1">
    <location>
        <begin position="1"/>
        <end position="61"/>
    </location>
</feature>
<reference evidence="3" key="1">
    <citation type="journal article" date="2019" name="Int. J. Syst. Evol. Microbiol.">
        <title>The Global Catalogue of Microorganisms (GCM) 10K type strain sequencing project: providing services to taxonomists for standard genome sequencing and annotation.</title>
        <authorList>
            <consortium name="The Broad Institute Genomics Platform"/>
            <consortium name="The Broad Institute Genome Sequencing Center for Infectious Disease"/>
            <person name="Wu L."/>
            <person name="Ma J."/>
        </authorList>
    </citation>
    <scope>NUCLEOTIDE SEQUENCE [LARGE SCALE GENOMIC DNA]</scope>
    <source>
        <strain evidence="3">JCM 16722</strain>
    </source>
</reference>
<dbReference type="EMBL" id="BAAAZK010000002">
    <property type="protein sequence ID" value="GAA4168477.1"/>
    <property type="molecule type" value="Genomic_DNA"/>
</dbReference>
<dbReference type="Pfam" id="PF03412">
    <property type="entry name" value="Peptidase_C39"/>
    <property type="match status" value="1"/>
</dbReference>
<gene>
    <name evidence="2" type="ORF">GCM10022218_03430</name>
</gene>
<evidence type="ECO:0000313" key="3">
    <source>
        <dbReference type="Proteomes" id="UP001500167"/>
    </source>
</evidence>
<evidence type="ECO:0000313" key="2">
    <source>
        <dbReference type="EMBL" id="GAA4168477.1"/>
    </source>
</evidence>
<comment type="caution">
    <text evidence="2">The sequence shown here is derived from an EMBL/GenBank/DDBJ whole genome shotgun (WGS) entry which is preliminary data.</text>
</comment>
<dbReference type="Gene3D" id="3.90.70.10">
    <property type="entry name" value="Cysteine proteinases"/>
    <property type="match status" value="1"/>
</dbReference>
<protein>
    <recommendedName>
        <fullName evidence="1">Peptidase C39 domain-containing protein</fullName>
    </recommendedName>
</protein>